<keyword evidence="7" id="KW-0479">Metal-binding</keyword>
<evidence type="ECO:0000256" key="5">
    <source>
        <dbReference type="ARBA" id="ARBA00022617"/>
    </source>
</evidence>
<feature type="transmembrane region" description="Helical" evidence="13">
    <location>
        <begin position="43"/>
        <end position="65"/>
    </location>
</feature>
<feature type="transmembrane region" description="Helical" evidence="13">
    <location>
        <begin position="91"/>
        <end position="109"/>
    </location>
</feature>
<keyword evidence="10" id="KW-0408">Iron</keyword>
<evidence type="ECO:0000256" key="13">
    <source>
        <dbReference type="SAM" id="Phobius"/>
    </source>
</evidence>
<evidence type="ECO:0000256" key="4">
    <source>
        <dbReference type="ARBA" id="ARBA00022475"/>
    </source>
</evidence>
<keyword evidence="16" id="KW-1185">Reference proteome</keyword>
<dbReference type="GO" id="GO:0020037">
    <property type="term" value="F:heme binding"/>
    <property type="evidence" value="ECO:0007669"/>
    <property type="project" value="TreeGrafter"/>
</dbReference>
<dbReference type="InterPro" id="IPR052168">
    <property type="entry name" value="Cytochrome_b561_oxidase"/>
</dbReference>
<feature type="transmembrane region" description="Helical" evidence="13">
    <location>
        <begin position="141"/>
        <end position="162"/>
    </location>
</feature>
<feature type="transmembrane region" description="Helical" evidence="13">
    <location>
        <begin position="12"/>
        <end position="31"/>
    </location>
</feature>
<protein>
    <submittedName>
        <fullName evidence="15">Cytochrome b</fullName>
    </submittedName>
</protein>
<dbReference type="GO" id="GO:0009055">
    <property type="term" value="F:electron transfer activity"/>
    <property type="evidence" value="ECO:0007669"/>
    <property type="project" value="InterPro"/>
</dbReference>
<keyword evidence="4" id="KW-1003">Cell membrane</keyword>
<comment type="subcellular location">
    <subcellularLocation>
        <location evidence="2">Cell membrane</location>
        <topology evidence="2">Multi-pass membrane protein</topology>
    </subcellularLocation>
</comment>
<keyword evidence="5" id="KW-0349">Heme</keyword>
<organism evidence="15 16">
    <name type="scientific">Nitrogeniibacter mangrovi</name>
    <dbReference type="NCBI Taxonomy" id="2016596"/>
    <lineage>
        <taxon>Bacteria</taxon>
        <taxon>Pseudomonadati</taxon>
        <taxon>Pseudomonadota</taxon>
        <taxon>Betaproteobacteria</taxon>
        <taxon>Rhodocyclales</taxon>
        <taxon>Zoogloeaceae</taxon>
        <taxon>Nitrogeniibacter</taxon>
    </lineage>
</organism>
<evidence type="ECO:0000313" key="16">
    <source>
        <dbReference type="Proteomes" id="UP000501991"/>
    </source>
</evidence>
<evidence type="ECO:0000256" key="2">
    <source>
        <dbReference type="ARBA" id="ARBA00004651"/>
    </source>
</evidence>
<dbReference type="Gene3D" id="1.20.950.20">
    <property type="entry name" value="Transmembrane di-heme cytochromes, Chain C"/>
    <property type="match status" value="1"/>
</dbReference>
<dbReference type="Proteomes" id="UP000501991">
    <property type="component" value="Chromosome"/>
</dbReference>
<dbReference type="InterPro" id="IPR016174">
    <property type="entry name" value="Di-haem_cyt_TM"/>
</dbReference>
<reference evidence="15 16" key="1">
    <citation type="submission" date="2020-02" db="EMBL/GenBank/DDBJ databases">
        <title>Nitrogenibacter mangrovi gen. nov., sp. nov. isolated from mangrove sediment, a denitrifying betaproteobacterium.</title>
        <authorList>
            <person name="Liao H."/>
            <person name="Tian Y."/>
        </authorList>
    </citation>
    <scope>NUCLEOTIDE SEQUENCE [LARGE SCALE GENOMIC DNA]</scope>
    <source>
        <strain evidence="15 16">M9-3-2</strain>
    </source>
</reference>
<evidence type="ECO:0000256" key="8">
    <source>
        <dbReference type="ARBA" id="ARBA00022982"/>
    </source>
</evidence>
<gene>
    <name evidence="15" type="ORF">G3580_07475</name>
</gene>
<evidence type="ECO:0000256" key="6">
    <source>
        <dbReference type="ARBA" id="ARBA00022692"/>
    </source>
</evidence>
<dbReference type="GO" id="GO:0005886">
    <property type="term" value="C:plasma membrane"/>
    <property type="evidence" value="ECO:0007669"/>
    <property type="project" value="UniProtKB-SubCell"/>
</dbReference>
<dbReference type="KEGG" id="azq:G3580_07475"/>
<dbReference type="GO" id="GO:0046872">
    <property type="term" value="F:metal ion binding"/>
    <property type="evidence" value="ECO:0007669"/>
    <property type="project" value="UniProtKB-KW"/>
</dbReference>
<dbReference type="InterPro" id="IPR011577">
    <property type="entry name" value="Cyt_b561_bac/Ni-Hgenase"/>
</dbReference>
<dbReference type="GO" id="GO:0022904">
    <property type="term" value="P:respiratory electron transport chain"/>
    <property type="evidence" value="ECO:0007669"/>
    <property type="project" value="InterPro"/>
</dbReference>
<sequence length="180" mass="19545">MKSANRYGAGAIALHWIHAVIVLGLIGWGIWMADLPKGPERGWAFGIHKSFGLIAIALILVRIAWRAGHPPPLHTGLSALEEKLAKAGHRLLYVLLVLVPAAGFTSVSFTKYPLKFFGIPLPKPGYPDETLNAIFSETHEILAWTLLAVIVIHVAAAIRHGVRGDGTLRRMLPGAHQPEP</sequence>
<dbReference type="RefSeq" id="WP_173764661.1">
    <property type="nucleotide sequence ID" value="NZ_CP048836.1"/>
</dbReference>
<dbReference type="Pfam" id="PF01292">
    <property type="entry name" value="Ni_hydr_CYTB"/>
    <property type="match status" value="1"/>
</dbReference>
<evidence type="ECO:0000313" key="15">
    <source>
        <dbReference type="EMBL" id="QID17496.1"/>
    </source>
</evidence>
<dbReference type="EMBL" id="CP048836">
    <property type="protein sequence ID" value="QID17496.1"/>
    <property type="molecule type" value="Genomic_DNA"/>
</dbReference>
<dbReference type="PANTHER" id="PTHR30529:SF1">
    <property type="entry name" value="CYTOCHROME B561 HOMOLOG 2"/>
    <property type="match status" value="1"/>
</dbReference>
<evidence type="ECO:0000256" key="3">
    <source>
        <dbReference type="ARBA" id="ARBA00022448"/>
    </source>
</evidence>
<evidence type="ECO:0000256" key="10">
    <source>
        <dbReference type="ARBA" id="ARBA00023004"/>
    </source>
</evidence>
<comment type="similarity">
    <text evidence="12">Belongs to the cytochrome b561 family.</text>
</comment>
<dbReference type="AlphaFoldDB" id="A0A6C1B1J3"/>
<keyword evidence="9 13" id="KW-1133">Transmembrane helix</keyword>
<keyword evidence="3" id="KW-0813">Transport</keyword>
<dbReference type="SUPFAM" id="SSF81342">
    <property type="entry name" value="Transmembrane di-heme cytochromes"/>
    <property type="match status" value="1"/>
</dbReference>
<keyword evidence="11 13" id="KW-0472">Membrane</keyword>
<evidence type="ECO:0000256" key="1">
    <source>
        <dbReference type="ARBA" id="ARBA00001970"/>
    </source>
</evidence>
<keyword evidence="6 13" id="KW-0812">Transmembrane</keyword>
<name>A0A6C1B1J3_9RHOO</name>
<evidence type="ECO:0000256" key="7">
    <source>
        <dbReference type="ARBA" id="ARBA00022723"/>
    </source>
</evidence>
<evidence type="ECO:0000259" key="14">
    <source>
        <dbReference type="Pfam" id="PF01292"/>
    </source>
</evidence>
<proteinExistence type="inferred from homology"/>
<evidence type="ECO:0000256" key="11">
    <source>
        <dbReference type="ARBA" id="ARBA00023136"/>
    </source>
</evidence>
<evidence type="ECO:0000256" key="9">
    <source>
        <dbReference type="ARBA" id="ARBA00022989"/>
    </source>
</evidence>
<evidence type="ECO:0000256" key="12">
    <source>
        <dbReference type="ARBA" id="ARBA00037975"/>
    </source>
</evidence>
<feature type="domain" description="Cytochrome b561 bacterial/Ni-hydrogenase" evidence="14">
    <location>
        <begin position="6"/>
        <end position="174"/>
    </location>
</feature>
<dbReference type="PANTHER" id="PTHR30529">
    <property type="entry name" value="CYTOCHROME B561"/>
    <property type="match status" value="1"/>
</dbReference>
<accession>A0A6C1B1J3</accession>
<keyword evidence="8" id="KW-0249">Electron transport</keyword>
<comment type="cofactor">
    <cofactor evidence="1">
        <name>heme b</name>
        <dbReference type="ChEBI" id="CHEBI:60344"/>
    </cofactor>
</comment>